<organism evidence="1 2">
    <name type="scientific">Lentisphaera araneosa HTCC2155</name>
    <dbReference type="NCBI Taxonomy" id="313628"/>
    <lineage>
        <taxon>Bacteria</taxon>
        <taxon>Pseudomonadati</taxon>
        <taxon>Lentisphaerota</taxon>
        <taxon>Lentisphaeria</taxon>
        <taxon>Lentisphaerales</taxon>
        <taxon>Lentisphaeraceae</taxon>
        <taxon>Lentisphaera</taxon>
    </lineage>
</organism>
<evidence type="ECO:0000313" key="1">
    <source>
        <dbReference type="EMBL" id="EDM26583.1"/>
    </source>
</evidence>
<dbReference type="Proteomes" id="UP000004947">
    <property type="component" value="Unassembled WGS sequence"/>
</dbReference>
<dbReference type="AlphaFoldDB" id="A6DP51"/>
<reference evidence="1 2" key="1">
    <citation type="journal article" date="2010" name="J. Bacteriol.">
        <title>Genome sequence of Lentisphaera araneosa HTCC2155T, the type species of the order Lentisphaerales in the phylum Lentisphaerae.</title>
        <authorList>
            <person name="Thrash J.C."/>
            <person name="Cho J.C."/>
            <person name="Vergin K.L."/>
            <person name="Morris R.M."/>
            <person name="Giovannoni S.J."/>
        </authorList>
    </citation>
    <scope>NUCLEOTIDE SEQUENCE [LARGE SCALE GENOMIC DNA]</scope>
    <source>
        <strain evidence="1 2">HTCC2155</strain>
    </source>
</reference>
<sequence>MFFLNSWQIGFAGSTCFYAGSAGILPATADNSSFSKLPFMSCLAQKRDLG</sequence>
<dbReference type="EMBL" id="ABCK01000015">
    <property type="protein sequence ID" value="EDM26583.1"/>
    <property type="molecule type" value="Genomic_DNA"/>
</dbReference>
<comment type="caution">
    <text evidence="1">The sequence shown here is derived from an EMBL/GenBank/DDBJ whole genome shotgun (WGS) entry which is preliminary data.</text>
</comment>
<proteinExistence type="predicted"/>
<accession>A6DP51</accession>
<name>A6DP51_9BACT</name>
<protein>
    <submittedName>
        <fullName evidence="1">Uncharacterized protein</fullName>
    </submittedName>
</protein>
<evidence type="ECO:0000313" key="2">
    <source>
        <dbReference type="Proteomes" id="UP000004947"/>
    </source>
</evidence>
<keyword evidence="2" id="KW-1185">Reference proteome</keyword>
<gene>
    <name evidence="1" type="ORF">LNTAR_02207</name>
</gene>